<feature type="coiled-coil region" evidence="1">
    <location>
        <begin position="259"/>
        <end position="330"/>
    </location>
</feature>
<comment type="caution">
    <text evidence="3">The sequence shown here is derived from an EMBL/GenBank/DDBJ whole genome shotgun (WGS) entry which is preliminary data.</text>
</comment>
<evidence type="ECO:0000313" key="3">
    <source>
        <dbReference type="EMBL" id="KAK8866680.1"/>
    </source>
</evidence>
<keyword evidence="1" id="KW-0175">Coiled coil</keyword>
<feature type="coiled-coil region" evidence="1">
    <location>
        <begin position="378"/>
        <end position="445"/>
    </location>
</feature>
<name>A0ABR2IP37_9EUKA</name>
<sequence>MENQDNTTPIDAQTPASDTPVETSQAQTFTLWCNNRRYDFQADLFGQKSKKAAKLIEEGQTQGVIERRVRNDAFEAFVKACNGQPFLATPNNAFELQALAFEWGVTSLEKFIEGYIQDKSLKPPPEADHLGVLIDHLEQGIDDPNDIIDVANVVNDALDDERFESVPPEIIFKILIASDQKKLEQPTGAEQSSEEQVTDHQTLDQKALIDFTLRLFETNPSSAVPLTLLIDFDQLTKDQRDKIFHCKDMHELNIGYFVAHSMSATRDKAERELIQSEAQLKTDLANLRNTLKEHQRTSVEKLRQEQDTAISQLSNSFNEHQEKIDVLTEKYKDFGIKLNQIKENQETRFDAMKEKLGAIDDSSSQRSSIASEMSDRVNEEVIDQIEKLNTEVTNQLTQLAKDNADNADQIEAALKKKVETEQARLKSLRNKLNSTVDNIKTTNETLTDVQATLAAKIVHDRLKYDKFLRNTESRFDVFNQEERIWGLSVDDVKKAEEFVVQLEDQVDQLCPVRGTSSNNA</sequence>
<evidence type="ECO:0000256" key="1">
    <source>
        <dbReference type="SAM" id="Coils"/>
    </source>
</evidence>
<protein>
    <submittedName>
        <fullName evidence="3">Uncharacterized protein</fullName>
    </submittedName>
</protein>
<dbReference type="InterPro" id="IPR001589">
    <property type="entry name" value="Actinin_actin-bd_CS"/>
</dbReference>
<keyword evidence="4" id="KW-1185">Reference proteome</keyword>
<dbReference type="PROSITE" id="PS00019">
    <property type="entry name" value="ACTININ_1"/>
    <property type="match status" value="1"/>
</dbReference>
<reference evidence="3 4" key="1">
    <citation type="submission" date="2024-04" db="EMBL/GenBank/DDBJ databases">
        <title>Tritrichomonas musculus Genome.</title>
        <authorList>
            <person name="Alves-Ferreira E."/>
            <person name="Grigg M."/>
            <person name="Lorenzi H."/>
            <person name="Galac M."/>
        </authorList>
    </citation>
    <scope>NUCLEOTIDE SEQUENCE [LARGE SCALE GENOMIC DNA]</scope>
    <source>
        <strain evidence="3 4">EAF2021</strain>
    </source>
</reference>
<feature type="region of interest" description="Disordered" evidence="2">
    <location>
        <begin position="1"/>
        <end position="23"/>
    </location>
</feature>
<evidence type="ECO:0000313" key="4">
    <source>
        <dbReference type="Proteomes" id="UP001470230"/>
    </source>
</evidence>
<accession>A0ABR2IP37</accession>
<gene>
    <name evidence="3" type="ORF">M9Y10_009647</name>
</gene>
<evidence type="ECO:0000256" key="2">
    <source>
        <dbReference type="SAM" id="MobiDB-lite"/>
    </source>
</evidence>
<organism evidence="3 4">
    <name type="scientific">Tritrichomonas musculus</name>
    <dbReference type="NCBI Taxonomy" id="1915356"/>
    <lineage>
        <taxon>Eukaryota</taxon>
        <taxon>Metamonada</taxon>
        <taxon>Parabasalia</taxon>
        <taxon>Tritrichomonadida</taxon>
        <taxon>Tritrichomonadidae</taxon>
        <taxon>Tritrichomonas</taxon>
    </lineage>
</organism>
<dbReference type="SUPFAM" id="SSF58113">
    <property type="entry name" value="Apolipoprotein A-I"/>
    <property type="match status" value="1"/>
</dbReference>
<dbReference type="Proteomes" id="UP001470230">
    <property type="component" value="Unassembled WGS sequence"/>
</dbReference>
<dbReference type="EMBL" id="JAPFFF010000015">
    <property type="protein sequence ID" value="KAK8866680.1"/>
    <property type="molecule type" value="Genomic_DNA"/>
</dbReference>
<proteinExistence type="predicted"/>